<accession>A0A0E1W9D1</accession>
<dbReference type="HOGENOM" id="CLU_3306193_0_0_4"/>
<dbReference type="Proteomes" id="UP000001812">
    <property type="component" value="Chromosome I"/>
</dbReference>
<sequence>MLGISRPTLKKRMTFYRVKLNKFGMIPTTEIDRMLAAND</sequence>
<gene>
    <name evidence="1" type="ORF">BURPS1710A_1973</name>
</gene>
<protein>
    <submittedName>
        <fullName evidence="1">Uncharacterized protein</fullName>
    </submittedName>
</protein>
<name>A0A0E1W9D1_BURPE</name>
<proteinExistence type="predicted"/>
<reference evidence="1" key="1">
    <citation type="submission" date="2009-05" db="EMBL/GenBank/DDBJ databases">
        <authorList>
            <person name="Harkins D.M."/>
            <person name="DeShazer D."/>
            <person name="Woods D.E."/>
            <person name="Brinkac L.M."/>
            <person name="Brown K.A."/>
            <person name="Hung G.C."/>
            <person name="Tuanyok A."/>
            <person name="Zhang B."/>
            <person name="Nierman W.C."/>
        </authorList>
    </citation>
    <scope>NUCLEOTIDE SEQUENCE [LARGE SCALE GENOMIC DNA]</scope>
    <source>
        <strain evidence="1">1710a</strain>
    </source>
</reference>
<dbReference type="EMBL" id="CM000832">
    <property type="protein sequence ID" value="EET09009.1"/>
    <property type="molecule type" value="Genomic_DNA"/>
</dbReference>
<evidence type="ECO:0000313" key="1">
    <source>
        <dbReference type="EMBL" id="EET09009.1"/>
    </source>
</evidence>
<organism evidence="1">
    <name type="scientific">Burkholderia pseudomallei 1710a</name>
    <dbReference type="NCBI Taxonomy" id="320371"/>
    <lineage>
        <taxon>Bacteria</taxon>
        <taxon>Pseudomonadati</taxon>
        <taxon>Pseudomonadota</taxon>
        <taxon>Betaproteobacteria</taxon>
        <taxon>Burkholderiales</taxon>
        <taxon>Burkholderiaceae</taxon>
        <taxon>Burkholderia</taxon>
        <taxon>pseudomallei group</taxon>
    </lineage>
</organism>
<dbReference type="AlphaFoldDB" id="A0A0E1W9D1"/>